<evidence type="ECO:0000256" key="3">
    <source>
        <dbReference type="ARBA" id="ARBA00022857"/>
    </source>
</evidence>
<keyword evidence="1" id="KW-0963">Cytoplasm</keyword>
<dbReference type="NCBIfam" id="TIGR03139">
    <property type="entry name" value="QueF-II"/>
    <property type="match status" value="1"/>
</dbReference>
<dbReference type="Pfam" id="PF14489">
    <property type="entry name" value="QueF"/>
    <property type="match status" value="1"/>
</dbReference>
<dbReference type="GO" id="GO:0008616">
    <property type="term" value="P:tRNA queuosine(34) biosynthetic process"/>
    <property type="evidence" value="ECO:0007669"/>
    <property type="project" value="UniProtKB-KW"/>
</dbReference>
<comment type="caution">
    <text evidence="5">The sequence shown here is derived from an EMBL/GenBank/DDBJ whole genome shotgun (WGS) entry which is preliminary data.</text>
</comment>
<dbReference type="GO" id="GO:0005737">
    <property type="term" value="C:cytoplasm"/>
    <property type="evidence" value="ECO:0007669"/>
    <property type="project" value="InterPro"/>
</dbReference>
<dbReference type="PANTHER" id="PTHR34354">
    <property type="entry name" value="NADPH-DEPENDENT 7-CYANO-7-DEAZAGUANINE REDUCTASE"/>
    <property type="match status" value="1"/>
</dbReference>
<keyword evidence="6" id="KW-1185">Reference proteome</keyword>
<evidence type="ECO:0000256" key="4">
    <source>
        <dbReference type="ARBA" id="ARBA00023002"/>
    </source>
</evidence>
<gene>
    <name evidence="5" type="ORF">GBAR_LOCUS26345</name>
</gene>
<dbReference type="EMBL" id="CASHTH010003669">
    <property type="protein sequence ID" value="CAI8047633.1"/>
    <property type="molecule type" value="Genomic_DNA"/>
</dbReference>
<proteinExistence type="inferred from homology"/>
<name>A0AA35X6X1_GEOBA</name>
<accession>A0AA35X6X1</accession>
<dbReference type="InterPro" id="IPR043133">
    <property type="entry name" value="GTP-CH-I_C/QueF"/>
</dbReference>
<dbReference type="InterPro" id="IPR050084">
    <property type="entry name" value="NADPH_dep_7-cyano-7-deazaG_red"/>
</dbReference>
<dbReference type="SUPFAM" id="SSF55620">
    <property type="entry name" value="Tetrahydrobiopterin biosynthesis enzymes-like"/>
    <property type="match status" value="1"/>
</dbReference>
<organism evidence="5 6">
    <name type="scientific">Geodia barretti</name>
    <name type="common">Barrett's horny sponge</name>
    <dbReference type="NCBI Taxonomy" id="519541"/>
    <lineage>
        <taxon>Eukaryota</taxon>
        <taxon>Metazoa</taxon>
        <taxon>Porifera</taxon>
        <taxon>Demospongiae</taxon>
        <taxon>Heteroscleromorpha</taxon>
        <taxon>Tetractinellida</taxon>
        <taxon>Astrophorina</taxon>
        <taxon>Geodiidae</taxon>
        <taxon>Geodia</taxon>
    </lineage>
</organism>
<evidence type="ECO:0000256" key="1">
    <source>
        <dbReference type="ARBA" id="ARBA00022490"/>
    </source>
</evidence>
<reference evidence="5" key="1">
    <citation type="submission" date="2023-03" db="EMBL/GenBank/DDBJ databases">
        <authorList>
            <person name="Steffen K."/>
            <person name="Cardenas P."/>
        </authorList>
    </citation>
    <scope>NUCLEOTIDE SEQUENCE</scope>
</reference>
<dbReference type="InterPro" id="IPR016856">
    <property type="entry name" value="QueF_type1"/>
</dbReference>
<keyword evidence="3" id="KW-0521">NADP</keyword>
<evidence type="ECO:0000256" key="2">
    <source>
        <dbReference type="ARBA" id="ARBA00022785"/>
    </source>
</evidence>
<dbReference type="Proteomes" id="UP001174909">
    <property type="component" value="Unassembled WGS sequence"/>
</dbReference>
<dbReference type="HAMAP" id="MF_00818">
    <property type="entry name" value="QueF_type1"/>
    <property type="match status" value="1"/>
</dbReference>
<evidence type="ECO:0000313" key="5">
    <source>
        <dbReference type="EMBL" id="CAI8047633.1"/>
    </source>
</evidence>
<dbReference type="Gene3D" id="3.30.1130.10">
    <property type="match status" value="1"/>
</dbReference>
<sequence length="143" mass="16108">MPTIEELQRHYEGLNELHRKPKTEEEIDPGCLLAFDYDYPGSGAEVVIDTDEFTAVCPWTDLPDFGTLEIRYVPDRLCIELKSLKYYLLSYEGVGIVQEHAANRILNDLVGLCRPRSMTIALDYKVRGGLHTKVSVTYGGNGV</sequence>
<protein>
    <submittedName>
        <fullName evidence="5">NADPH-dependent 7-cyano-7-deazaguanine reductase</fullName>
    </submittedName>
</protein>
<evidence type="ECO:0000313" key="6">
    <source>
        <dbReference type="Proteomes" id="UP001174909"/>
    </source>
</evidence>
<dbReference type="PANTHER" id="PTHR34354:SF1">
    <property type="entry name" value="NADPH-DEPENDENT 7-CYANO-7-DEAZAGUANINE REDUCTASE"/>
    <property type="match status" value="1"/>
</dbReference>
<keyword evidence="4" id="KW-0560">Oxidoreductase</keyword>
<dbReference type="InterPro" id="IPR029500">
    <property type="entry name" value="QueF"/>
</dbReference>
<dbReference type="AlphaFoldDB" id="A0AA35X6X1"/>
<keyword evidence="2" id="KW-0671">Queuosine biosynthesis</keyword>
<dbReference type="GO" id="GO:0033739">
    <property type="term" value="F:preQ1 synthase activity"/>
    <property type="evidence" value="ECO:0007669"/>
    <property type="project" value="InterPro"/>
</dbReference>